<dbReference type="EMBL" id="LTBC01000005">
    <property type="protein sequence ID" value="KYH32161.1"/>
    <property type="molecule type" value="Genomic_DNA"/>
</dbReference>
<evidence type="ECO:0000313" key="6">
    <source>
        <dbReference type="EMBL" id="KYH32161.1"/>
    </source>
</evidence>
<dbReference type="RefSeq" id="WP_062284033.1">
    <property type="nucleotide sequence ID" value="NZ_LTBC01000005.1"/>
</dbReference>
<protein>
    <submittedName>
        <fullName evidence="6">Propanediol utilization protein PduA</fullName>
    </submittedName>
</protein>
<dbReference type="PANTHER" id="PTHR33941">
    <property type="entry name" value="PROPANEDIOL UTILIZATION PROTEIN PDUA"/>
    <property type="match status" value="1"/>
</dbReference>
<dbReference type="InterPro" id="IPR000249">
    <property type="entry name" value="BMC_dom"/>
</dbReference>
<dbReference type="SUPFAM" id="SSF143414">
    <property type="entry name" value="CcmK-like"/>
    <property type="match status" value="1"/>
</dbReference>
<feature type="domain" description="BMC circularly permuted" evidence="5">
    <location>
        <begin position="1"/>
        <end position="76"/>
    </location>
</feature>
<name>A0A151AX04_9FIRM</name>
<evidence type="ECO:0000256" key="1">
    <source>
        <dbReference type="ARBA" id="ARBA00024322"/>
    </source>
</evidence>
<dbReference type="PATRIC" id="fig|1122241.3.peg.1833"/>
<comment type="similarity">
    <text evidence="3">Belongs to the bacterial microcompartments protein family.</text>
</comment>
<proteinExistence type="inferred from homology"/>
<dbReference type="OrthoDB" id="9812608at2"/>
<keyword evidence="7" id="KW-1185">Reference proteome</keyword>
<comment type="caution">
    <text evidence="6">The sequence shown here is derived from an EMBL/GenBank/DDBJ whole genome shotgun (WGS) entry which is preliminary data.</text>
</comment>
<dbReference type="InterPro" id="IPR044870">
    <property type="entry name" value="BMC_CP"/>
</dbReference>
<dbReference type="Gene3D" id="3.30.70.1710">
    <property type="match status" value="1"/>
</dbReference>
<dbReference type="InterPro" id="IPR044872">
    <property type="entry name" value="CcmK/CsoS1_BMC"/>
</dbReference>
<dbReference type="Pfam" id="PF00936">
    <property type="entry name" value="BMC"/>
    <property type="match status" value="1"/>
</dbReference>
<evidence type="ECO:0000256" key="3">
    <source>
        <dbReference type="PROSITE-ProRule" id="PRU01278"/>
    </source>
</evidence>
<keyword evidence="2" id="KW-1283">Bacterial microcompartment</keyword>
<sequence length="90" mass="9157">MNHQALGIIEVRGLAAAVAAADTAAKTAAVTILGYEPTKGSGLVVLKISGEVSAVTAAIEAAKAQVANVSTVFASRIIARPHEELARYLT</sequence>
<organism evidence="6 7">
    <name type="scientific">Moorella mulderi DSM 14980</name>
    <dbReference type="NCBI Taxonomy" id="1122241"/>
    <lineage>
        <taxon>Bacteria</taxon>
        <taxon>Bacillati</taxon>
        <taxon>Bacillota</taxon>
        <taxon>Clostridia</taxon>
        <taxon>Neomoorellales</taxon>
        <taxon>Neomoorellaceae</taxon>
        <taxon>Neomoorella</taxon>
    </lineage>
</organism>
<reference evidence="6 7" key="1">
    <citation type="submission" date="2016-02" db="EMBL/GenBank/DDBJ databases">
        <title>Genome sequence of Moorella mulderi DSM 14980.</title>
        <authorList>
            <person name="Poehlein A."/>
            <person name="Daniel R."/>
        </authorList>
    </citation>
    <scope>NUCLEOTIDE SEQUENCE [LARGE SCALE GENOMIC DNA]</scope>
    <source>
        <strain evidence="6 7">DSM 14980</strain>
    </source>
</reference>
<dbReference type="CDD" id="cd07045">
    <property type="entry name" value="BMC_CcmK_like"/>
    <property type="match status" value="1"/>
</dbReference>
<dbReference type="Proteomes" id="UP000075670">
    <property type="component" value="Unassembled WGS sequence"/>
</dbReference>
<dbReference type="InterPro" id="IPR050575">
    <property type="entry name" value="BMC_shell"/>
</dbReference>
<accession>A0A151AX04</accession>
<dbReference type="AlphaFoldDB" id="A0A151AX04"/>
<comment type="subcellular location">
    <subcellularLocation>
        <location evidence="1">Bacterial microcompartment</location>
    </subcellularLocation>
</comment>
<dbReference type="PROSITE" id="PS51931">
    <property type="entry name" value="BMC_CP"/>
    <property type="match status" value="1"/>
</dbReference>
<evidence type="ECO:0000256" key="2">
    <source>
        <dbReference type="ARBA" id="ARBA00024446"/>
    </source>
</evidence>
<dbReference type="PANTHER" id="PTHR33941:SF11">
    <property type="entry name" value="BACTERIAL MICROCOMPARTMENT SHELL PROTEIN PDUJ"/>
    <property type="match status" value="1"/>
</dbReference>
<dbReference type="SMART" id="SM00877">
    <property type="entry name" value="BMC"/>
    <property type="match status" value="1"/>
</dbReference>
<gene>
    <name evidence="6" type="primary">pduA_1</name>
    <name evidence="6" type="ORF">MOMUL_17360</name>
</gene>
<evidence type="ECO:0000259" key="5">
    <source>
        <dbReference type="PROSITE" id="PS51931"/>
    </source>
</evidence>
<dbReference type="InterPro" id="IPR037233">
    <property type="entry name" value="CcmK-like_sf"/>
</dbReference>
<feature type="domain" description="BMC" evidence="4">
    <location>
        <begin position="5"/>
        <end position="90"/>
    </location>
</feature>
<dbReference type="GO" id="GO:0031469">
    <property type="term" value="C:bacterial microcompartment"/>
    <property type="evidence" value="ECO:0007669"/>
    <property type="project" value="UniProtKB-SubCell"/>
</dbReference>
<evidence type="ECO:0000313" key="7">
    <source>
        <dbReference type="Proteomes" id="UP000075670"/>
    </source>
</evidence>
<dbReference type="PROSITE" id="PS51930">
    <property type="entry name" value="BMC_2"/>
    <property type="match status" value="1"/>
</dbReference>
<evidence type="ECO:0000259" key="4">
    <source>
        <dbReference type="PROSITE" id="PS51930"/>
    </source>
</evidence>